<dbReference type="AlphaFoldDB" id="A0A9C7UUU3"/>
<reference evidence="2" key="1">
    <citation type="journal article" date="2022" name="Proc. Natl. Acad. Sci. U.S.A.">
        <title>Life cycle and functional genomics of the unicellular red alga Galdieria for elucidating algal and plant evolution and industrial use.</title>
        <authorList>
            <person name="Hirooka S."/>
            <person name="Itabashi T."/>
            <person name="Ichinose T.M."/>
            <person name="Onuma R."/>
            <person name="Fujiwara T."/>
            <person name="Yamashita S."/>
            <person name="Jong L.W."/>
            <person name="Tomita R."/>
            <person name="Iwane A.H."/>
            <person name="Miyagishima S.Y."/>
        </authorList>
    </citation>
    <scope>NUCLEOTIDE SEQUENCE</scope>
    <source>
        <strain evidence="2">NBRC 102759</strain>
    </source>
</reference>
<feature type="compositionally biased region" description="Acidic residues" evidence="1">
    <location>
        <begin position="9"/>
        <end position="20"/>
    </location>
</feature>
<evidence type="ECO:0000256" key="1">
    <source>
        <dbReference type="SAM" id="MobiDB-lite"/>
    </source>
</evidence>
<feature type="region of interest" description="Disordered" evidence="1">
    <location>
        <begin position="1"/>
        <end position="23"/>
    </location>
</feature>
<sequence length="202" mass="23506">MKIRSLNEQGEEEDEEELQNEELTRSCSELVFAYSLETPDCSTSMSDDDEAKSLAECWLQQQVGKTPDNTYARYCSESKDATLLFHCLPQETLAKQWLLNKLKLPTRTLHIFQKVSLASGIRRRKRNKSFGHQQNISKWLPLLRKISISEQYKDETREVVDKEERQVCELLSKVSLSHRRRKTVWTSHKAKTLGWAVTVSFP</sequence>
<proteinExistence type="predicted"/>
<dbReference type="Proteomes" id="UP001061958">
    <property type="component" value="Unassembled WGS sequence"/>
</dbReference>
<evidence type="ECO:0000313" key="2">
    <source>
        <dbReference type="EMBL" id="GJQ15775.1"/>
    </source>
</evidence>
<protein>
    <submittedName>
        <fullName evidence="2">Uncharacterized protein</fullName>
    </submittedName>
</protein>
<accession>A0A9C7UUU3</accession>
<organism evidence="2 3">
    <name type="scientific">Galdieria partita</name>
    <dbReference type="NCBI Taxonomy" id="83374"/>
    <lineage>
        <taxon>Eukaryota</taxon>
        <taxon>Rhodophyta</taxon>
        <taxon>Bangiophyceae</taxon>
        <taxon>Galdieriales</taxon>
        <taxon>Galdieriaceae</taxon>
        <taxon>Galdieria</taxon>
    </lineage>
</organism>
<dbReference type="EMBL" id="BQMJ01000074">
    <property type="protein sequence ID" value="GJQ15775.1"/>
    <property type="molecule type" value="Genomic_DNA"/>
</dbReference>
<keyword evidence="3" id="KW-1185">Reference proteome</keyword>
<reference evidence="2" key="2">
    <citation type="submission" date="2022-01" db="EMBL/GenBank/DDBJ databases">
        <authorList>
            <person name="Hirooka S."/>
            <person name="Miyagishima S.Y."/>
        </authorList>
    </citation>
    <scope>NUCLEOTIDE SEQUENCE</scope>
    <source>
        <strain evidence="2">NBRC 102759</strain>
    </source>
</reference>
<gene>
    <name evidence="2" type="ORF">GpartN1_g7566.t1</name>
</gene>
<dbReference type="OrthoDB" id="10403049at2759"/>
<name>A0A9C7UUU3_9RHOD</name>
<comment type="caution">
    <text evidence="2">The sequence shown here is derived from an EMBL/GenBank/DDBJ whole genome shotgun (WGS) entry which is preliminary data.</text>
</comment>
<evidence type="ECO:0000313" key="3">
    <source>
        <dbReference type="Proteomes" id="UP001061958"/>
    </source>
</evidence>